<evidence type="ECO:0000313" key="10">
    <source>
        <dbReference type="Proteomes" id="UP001302812"/>
    </source>
</evidence>
<keyword evidence="5" id="KW-0540">Nuclease</keyword>
<evidence type="ECO:0000256" key="2">
    <source>
        <dbReference type="ARBA" id="ARBA00009797"/>
    </source>
</evidence>
<keyword evidence="4" id="KW-0408">Iron</keyword>
<dbReference type="InterPro" id="IPR019190">
    <property type="entry name" value="EXOV"/>
</dbReference>
<dbReference type="GO" id="GO:0045145">
    <property type="term" value="F:single-stranded DNA 5'-3' DNA exonuclease activity"/>
    <property type="evidence" value="ECO:0007669"/>
    <property type="project" value="InterPro"/>
</dbReference>
<dbReference type="GeneID" id="89940056"/>
<gene>
    <name evidence="9" type="ORF">N656DRAFT_783327</name>
</gene>
<name>A0AAN6QF51_9PEZI</name>
<evidence type="ECO:0000256" key="3">
    <source>
        <dbReference type="ARBA" id="ARBA00011245"/>
    </source>
</evidence>
<reference evidence="9" key="1">
    <citation type="journal article" date="2023" name="Mol. Phylogenet. Evol.">
        <title>Genome-scale phylogeny and comparative genomics of the fungal order Sordariales.</title>
        <authorList>
            <person name="Hensen N."/>
            <person name="Bonometti L."/>
            <person name="Westerberg I."/>
            <person name="Brannstrom I.O."/>
            <person name="Guillou S."/>
            <person name="Cros-Aarteil S."/>
            <person name="Calhoun S."/>
            <person name="Haridas S."/>
            <person name="Kuo A."/>
            <person name="Mondo S."/>
            <person name="Pangilinan J."/>
            <person name="Riley R."/>
            <person name="LaButti K."/>
            <person name="Andreopoulos B."/>
            <person name="Lipzen A."/>
            <person name="Chen C."/>
            <person name="Yan M."/>
            <person name="Daum C."/>
            <person name="Ng V."/>
            <person name="Clum A."/>
            <person name="Steindorff A."/>
            <person name="Ohm R.A."/>
            <person name="Martin F."/>
            <person name="Silar P."/>
            <person name="Natvig D.O."/>
            <person name="Lalanne C."/>
            <person name="Gautier V."/>
            <person name="Ament-Velasquez S.L."/>
            <person name="Kruys A."/>
            <person name="Hutchinson M.I."/>
            <person name="Powell A.J."/>
            <person name="Barry K."/>
            <person name="Miller A.N."/>
            <person name="Grigoriev I.V."/>
            <person name="Debuchy R."/>
            <person name="Gladieux P."/>
            <person name="Hiltunen Thoren M."/>
            <person name="Johannesson H."/>
        </authorList>
    </citation>
    <scope>NUCLEOTIDE SEQUENCE</scope>
    <source>
        <strain evidence="9">CBS 508.74</strain>
    </source>
</reference>
<keyword evidence="4" id="KW-0004">4Fe-4S</keyword>
<evidence type="ECO:0000256" key="7">
    <source>
        <dbReference type="SAM" id="Coils"/>
    </source>
</evidence>
<evidence type="ECO:0008006" key="11">
    <source>
        <dbReference type="Google" id="ProtNLM"/>
    </source>
</evidence>
<feature type="region of interest" description="Disordered" evidence="8">
    <location>
        <begin position="318"/>
        <end position="350"/>
    </location>
</feature>
<feature type="coiled-coil region" evidence="7">
    <location>
        <begin position="31"/>
        <end position="58"/>
    </location>
</feature>
<feature type="region of interest" description="Disordered" evidence="8">
    <location>
        <begin position="524"/>
        <end position="550"/>
    </location>
</feature>
<evidence type="ECO:0000313" key="9">
    <source>
        <dbReference type="EMBL" id="KAK4109038.1"/>
    </source>
</evidence>
<evidence type="ECO:0000256" key="5">
    <source>
        <dbReference type="ARBA" id="ARBA00022722"/>
    </source>
</evidence>
<dbReference type="GO" id="GO:0005634">
    <property type="term" value="C:nucleus"/>
    <property type="evidence" value="ECO:0007669"/>
    <property type="project" value="TreeGrafter"/>
</dbReference>
<dbReference type="GO" id="GO:0036297">
    <property type="term" value="P:interstrand cross-link repair"/>
    <property type="evidence" value="ECO:0007669"/>
    <property type="project" value="TreeGrafter"/>
</dbReference>
<keyword evidence="4" id="KW-0411">Iron-sulfur</keyword>
<dbReference type="PANTHER" id="PTHR14464:SF4">
    <property type="entry name" value="EXONUCLEASE V"/>
    <property type="match status" value="1"/>
</dbReference>
<proteinExistence type="inferred from homology"/>
<comment type="cofactor">
    <cofactor evidence="1">
        <name>[4Fe-4S] cluster</name>
        <dbReference type="ChEBI" id="CHEBI:49883"/>
    </cofactor>
</comment>
<keyword evidence="10" id="KW-1185">Reference proteome</keyword>
<sequence length="550" mass="61219">MSLLPLSTRQNRGLPLRCSQARRLGTRTRLVSRALSEADKASESLEKAKGRAKDLVEDNRPPILRFRTFPMKPFSVSDLIAGSWCELQYYYTLTQLPGGRKTRTAAMKRGSEVHEKLEREVYTPVQIDVTKKEDAFGLKIWNTIQGLRVLRDTGLTRELEVWGMVDGNVVNGVIDGLSYENPDPELEEEVLSSRGSSQTVTNSQMTDPGTPYNKGRDYEIYITDVKTRTTAAPPSQAQVRVAIIQLFLYHRFLTQMATDQLDYLRVFERYGLNPDEPFSDSFMAQIGAIHGEIFADIDAETSSASSFSGASSELSNGLENGGFVSAPSSPSQLSSFDLTEDGESSSPSRSRKLKYRTLRALLPLLKFEIHLTFPRGAADLGQIVAVEYRYRSREDRTTTTTSAESETSPEEADASSSGKRPRRSAPGNGPGPVQPEDGSVICTNTFFVEPHTLDLYLEETMRWWKGEREPHGVPLEEAFKCRSCEFVEGCEWRRKLDMEAIRKAKVKKMMRADKGKMVELDGDVVEEGGKSGSGSGKGRGGKRKSAMAAW</sequence>
<evidence type="ECO:0000256" key="1">
    <source>
        <dbReference type="ARBA" id="ARBA00001966"/>
    </source>
</evidence>
<dbReference type="GO" id="GO:0005739">
    <property type="term" value="C:mitochondrion"/>
    <property type="evidence" value="ECO:0007669"/>
    <property type="project" value="TreeGrafter"/>
</dbReference>
<feature type="region of interest" description="Disordered" evidence="8">
    <location>
        <begin position="192"/>
        <end position="213"/>
    </location>
</feature>
<dbReference type="AlphaFoldDB" id="A0AAN6QF51"/>
<comment type="subunit">
    <text evidence="3">Monomer.</text>
</comment>
<accession>A0AAN6QF51</accession>
<comment type="caution">
    <text evidence="9">The sequence shown here is derived from an EMBL/GenBank/DDBJ whole genome shotgun (WGS) entry which is preliminary data.</text>
</comment>
<keyword evidence="6" id="KW-0269">Exonuclease</keyword>
<evidence type="ECO:0000256" key="6">
    <source>
        <dbReference type="ARBA" id="ARBA00022839"/>
    </source>
</evidence>
<keyword evidence="7" id="KW-0175">Coiled coil</keyword>
<feature type="compositionally biased region" description="Basic residues" evidence="8">
    <location>
        <begin position="539"/>
        <end position="550"/>
    </location>
</feature>
<dbReference type="RefSeq" id="XP_064666608.1">
    <property type="nucleotide sequence ID" value="XM_064815931.1"/>
</dbReference>
<dbReference type="GO" id="GO:0051539">
    <property type="term" value="F:4 iron, 4 sulfur cluster binding"/>
    <property type="evidence" value="ECO:0007669"/>
    <property type="project" value="UniProtKB-KW"/>
</dbReference>
<keyword evidence="4" id="KW-0479">Metal-binding</keyword>
<keyword evidence="6" id="KW-0378">Hydrolase</keyword>
<evidence type="ECO:0000256" key="4">
    <source>
        <dbReference type="ARBA" id="ARBA00022485"/>
    </source>
</evidence>
<dbReference type="Proteomes" id="UP001302812">
    <property type="component" value="Unassembled WGS sequence"/>
</dbReference>
<feature type="compositionally biased region" description="Low complexity" evidence="8">
    <location>
        <begin position="325"/>
        <end position="335"/>
    </location>
</feature>
<feature type="compositionally biased region" description="Polar residues" evidence="8">
    <location>
        <begin position="193"/>
        <end position="207"/>
    </location>
</feature>
<comment type="similarity">
    <text evidence="2">Belongs to the EXO5 family.</text>
</comment>
<dbReference type="EMBL" id="MU853358">
    <property type="protein sequence ID" value="KAK4109038.1"/>
    <property type="molecule type" value="Genomic_DNA"/>
</dbReference>
<dbReference type="PANTHER" id="PTHR14464">
    <property type="entry name" value="EXONUCLEASE V"/>
    <property type="match status" value="1"/>
</dbReference>
<evidence type="ECO:0000256" key="8">
    <source>
        <dbReference type="SAM" id="MobiDB-lite"/>
    </source>
</evidence>
<dbReference type="Pfam" id="PF09810">
    <property type="entry name" value="Exo5"/>
    <property type="match status" value="1"/>
</dbReference>
<protein>
    <recommendedName>
        <fullName evidence="11">Defects in morphology protein 1</fullName>
    </recommendedName>
</protein>
<reference evidence="9" key="2">
    <citation type="submission" date="2023-05" db="EMBL/GenBank/DDBJ databases">
        <authorList>
            <consortium name="Lawrence Berkeley National Laboratory"/>
            <person name="Steindorff A."/>
            <person name="Hensen N."/>
            <person name="Bonometti L."/>
            <person name="Westerberg I."/>
            <person name="Brannstrom I.O."/>
            <person name="Guillou S."/>
            <person name="Cros-Aarteil S."/>
            <person name="Calhoun S."/>
            <person name="Haridas S."/>
            <person name="Kuo A."/>
            <person name="Mondo S."/>
            <person name="Pangilinan J."/>
            <person name="Riley R."/>
            <person name="Labutti K."/>
            <person name="Andreopoulos B."/>
            <person name="Lipzen A."/>
            <person name="Chen C."/>
            <person name="Yanf M."/>
            <person name="Daum C."/>
            <person name="Ng V."/>
            <person name="Clum A."/>
            <person name="Ohm R."/>
            <person name="Martin F."/>
            <person name="Silar P."/>
            <person name="Natvig D."/>
            <person name="Lalanne C."/>
            <person name="Gautier V."/>
            <person name="Ament-Velasquez S.L."/>
            <person name="Kruys A."/>
            <person name="Hutchinson M.I."/>
            <person name="Powell A.J."/>
            <person name="Barry K."/>
            <person name="Miller A.N."/>
            <person name="Grigoriev I.V."/>
            <person name="Debuchy R."/>
            <person name="Gladieux P."/>
            <person name="Thoren M.H."/>
            <person name="Johannesson H."/>
        </authorList>
    </citation>
    <scope>NUCLEOTIDE SEQUENCE</scope>
    <source>
        <strain evidence="9">CBS 508.74</strain>
    </source>
</reference>
<organism evidence="9 10">
    <name type="scientific">Canariomyces notabilis</name>
    <dbReference type="NCBI Taxonomy" id="2074819"/>
    <lineage>
        <taxon>Eukaryota</taxon>
        <taxon>Fungi</taxon>
        <taxon>Dikarya</taxon>
        <taxon>Ascomycota</taxon>
        <taxon>Pezizomycotina</taxon>
        <taxon>Sordariomycetes</taxon>
        <taxon>Sordariomycetidae</taxon>
        <taxon>Sordariales</taxon>
        <taxon>Chaetomiaceae</taxon>
        <taxon>Canariomyces</taxon>
    </lineage>
</organism>
<feature type="region of interest" description="Disordered" evidence="8">
    <location>
        <begin position="392"/>
        <end position="439"/>
    </location>
</feature>